<dbReference type="PANTHER" id="PTHR38445">
    <property type="entry name" value="HTH-TYPE TRANSCRIPTIONAL REPRESSOR YTRA"/>
    <property type="match status" value="1"/>
</dbReference>
<sequence length="142" mass="15817">MFTVDELSDLPIWVQLRNRIAYLIRMGHFAAGEQLPSVRSMAAAAKINYNTVTKAYRDLEQGGLIINVRGRGMFVSKEATAEDNGTDAADAMAEACLRRYRQIGMSYKEAAERVSSIAQAMQNRSTETTDEKRGYWDAGQEG</sequence>
<reference evidence="6" key="1">
    <citation type="submission" date="2018-08" db="EMBL/GenBank/DDBJ databases">
        <title>Murine metabolic-syndrome-specific gut microbial biobank.</title>
        <authorList>
            <person name="Liu C."/>
        </authorList>
    </citation>
    <scope>NUCLEOTIDE SEQUENCE [LARGE SCALE GENOMIC DNA]</scope>
    <source>
        <strain evidence="6">Z82</strain>
    </source>
</reference>
<dbReference type="Pfam" id="PF00392">
    <property type="entry name" value="GntR"/>
    <property type="match status" value="1"/>
</dbReference>
<dbReference type="CDD" id="cd07377">
    <property type="entry name" value="WHTH_GntR"/>
    <property type="match status" value="1"/>
</dbReference>
<keyword evidence="3" id="KW-0804">Transcription</keyword>
<proteinExistence type="predicted"/>
<protein>
    <submittedName>
        <fullName evidence="6">GntR family transcriptional regulator</fullName>
    </submittedName>
</protein>
<dbReference type="PROSITE" id="PS50949">
    <property type="entry name" value="HTH_GNTR"/>
    <property type="match status" value="1"/>
</dbReference>
<dbReference type="SMART" id="SM00345">
    <property type="entry name" value="HTH_GNTR"/>
    <property type="match status" value="1"/>
</dbReference>
<evidence type="ECO:0000256" key="1">
    <source>
        <dbReference type="ARBA" id="ARBA00023015"/>
    </source>
</evidence>
<evidence type="ECO:0000256" key="4">
    <source>
        <dbReference type="SAM" id="MobiDB-lite"/>
    </source>
</evidence>
<keyword evidence="2" id="KW-0238">DNA-binding</keyword>
<dbReference type="AlphaFoldDB" id="A0A7C9JLY9"/>
<evidence type="ECO:0000259" key="5">
    <source>
        <dbReference type="PROSITE" id="PS50949"/>
    </source>
</evidence>
<feature type="domain" description="HTH gntR-type" evidence="5">
    <location>
        <begin position="10"/>
        <end position="78"/>
    </location>
</feature>
<dbReference type="GO" id="GO:0003677">
    <property type="term" value="F:DNA binding"/>
    <property type="evidence" value="ECO:0007669"/>
    <property type="project" value="UniProtKB-KW"/>
</dbReference>
<organism evidence="6">
    <name type="scientific">Muribaculaceae bacterium Z82</name>
    <dbReference type="NCBI Taxonomy" id="2304548"/>
    <lineage>
        <taxon>Bacteria</taxon>
        <taxon>Pseudomonadati</taxon>
        <taxon>Bacteroidota</taxon>
        <taxon>Bacteroidia</taxon>
        <taxon>Bacteroidales</taxon>
        <taxon>Muribaculaceae</taxon>
    </lineage>
</organism>
<dbReference type="PANTHER" id="PTHR38445:SF7">
    <property type="entry name" value="GNTR-FAMILY TRANSCRIPTIONAL REGULATOR"/>
    <property type="match status" value="1"/>
</dbReference>
<dbReference type="InterPro" id="IPR036388">
    <property type="entry name" value="WH-like_DNA-bd_sf"/>
</dbReference>
<gene>
    <name evidence="6" type="ORF">D1639_00190</name>
</gene>
<evidence type="ECO:0000313" key="6">
    <source>
        <dbReference type="EMBL" id="NBI33478.1"/>
    </source>
</evidence>
<accession>A0A7C9JLY9</accession>
<feature type="region of interest" description="Disordered" evidence="4">
    <location>
        <begin position="119"/>
        <end position="142"/>
    </location>
</feature>
<name>A0A7C9JLY9_9BACT</name>
<comment type="caution">
    <text evidence="6">The sequence shown here is derived from an EMBL/GenBank/DDBJ whole genome shotgun (WGS) entry which is preliminary data.</text>
</comment>
<evidence type="ECO:0000256" key="3">
    <source>
        <dbReference type="ARBA" id="ARBA00023163"/>
    </source>
</evidence>
<keyword evidence="1" id="KW-0805">Transcription regulation</keyword>
<dbReference type="EMBL" id="QWKH01000001">
    <property type="protein sequence ID" value="NBI33478.1"/>
    <property type="molecule type" value="Genomic_DNA"/>
</dbReference>
<dbReference type="Gene3D" id="1.10.10.10">
    <property type="entry name" value="Winged helix-like DNA-binding domain superfamily/Winged helix DNA-binding domain"/>
    <property type="match status" value="1"/>
</dbReference>
<dbReference type="GO" id="GO:0003700">
    <property type="term" value="F:DNA-binding transcription factor activity"/>
    <property type="evidence" value="ECO:0007669"/>
    <property type="project" value="InterPro"/>
</dbReference>
<evidence type="ECO:0000256" key="2">
    <source>
        <dbReference type="ARBA" id="ARBA00023125"/>
    </source>
</evidence>
<dbReference type="InterPro" id="IPR000524">
    <property type="entry name" value="Tscrpt_reg_HTH_GntR"/>
</dbReference>
<dbReference type="InterPro" id="IPR036390">
    <property type="entry name" value="WH_DNA-bd_sf"/>
</dbReference>
<dbReference type="SUPFAM" id="SSF46785">
    <property type="entry name" value="Winged helix' DNA-binding domain"/>
    <property type="match status" value="1"/>
</dbReference>